<accession>A0AAV4M6R3</accession>
<gene>
    <name evidence="1" type="ORF">CEXT_151411</name>
</gene>
<sequence length="75" mass="9021">MLDFETESVRFEIRQVEKKKEEKMNRKILCQRYPRYICLECPFIKDHEMKIGANSTDAIIRDVLSELLWLNVSEV</sequence>
<evidence type="ECO:0000313" key="2">
    <source>
        <dbReference type="Proteomes" id="UP001054945"/>
    </source>
</evidence>
<organism evidence="1 2">
    <name type="scientific">Caerostris extrusa</name>
    <name type="common">Bark spider</name>
    <name type="synonym">Caerostris bankana</name>
    <dbReference type="NCBI Taxonomy" id="172846"/>
    <lineage>
        <taxon>Eukaryota</taxon>
        <taxon>Metazoa</taxon>
        <taxon>Ecdysozoa</taxon>
        <taxon>Arthropoda</taxon>
        <taxon>Chelicerata</taxon>
        <taxon>Arachnida</taxon>
        <taxon>Araneae</taxon>
        <taxon>Araneomorphae</taxon>
        <taxon>Entelegynae</taxon>
        <taxon>Araneoidea</taxon>
        <taxon>Araneidae</taxon>
        <taxon>Caerostris</taxon>
    </lineage>
</organism>
<evidence type="ECO:0000313" key="1">
    <source>
        <dbReference type="EMBL" id="GIX68152.1"/>
    </source>
</evidence>
<protein>
    <submittedName>
        <fullName evidence="1">Uncharacterized protein</fullName>
    </submittedName>
</protein>
<reference evidence="1 2" key="1">
    <citation type="submission" date="2021-06" db="EMBL/GenBank/DDBJ databases">
        <title>Caerostris extrusa draft genome.</title>
        <authorList>
            <person name="Kono N."/>
            <person name="Arakawa K."/>
        </authorList>
    </citation>
    <scope>NUCLEOTIDE SEQUENCE [LARGE SCALE GENOMIC DNA]</scope>
</reference>
<dbReference type="EMBL" id="BPLR01019464">
    <property type="protein sequence ID" value="GIX68152.1"/>
    <property type="molecule type" value="Genomic_DNA"/>
</dbReference>
<comment type="caution">
    <text evidence="1">The sequence shown here is derived from an EMBL/GenBank/DDBJ whole genome shotgun (WGS) entry which is preliminary data.</text>
</comment>
<dbReference type="AlphaFoldDB" id="A0AAV4M6R3"/>
<proteinExistence type="predicted"/>
<name>A0AAV4M6R3_CAEEX</name>
<dbReference type="Proteomes" id="UP001054945">
    <property type="component" value="Unassembled WGS sequence"/>
</dbReference>
<keyword evidence="2" id="KW-1185">Reference proteome</keyword>